<dbReference type="GO" id="GO:0005886">
    <property type="term" value="C:plasma membrane"/>
    <property type="evidence" value="ECO:0007669"/>
    <property type="project" value="UniProtKB-SubCell"/>
</dbReference>
<evidence type="ECO:0000259" key="8">
    <source>
        <dbReference type="SMART" id="SM00014"/>
    </source>
</evidence>
<dbReference type="Pfam" id="PF01569">
    <property type="entry name" value="PAP2"/>
    <property type="match status" value="1"/>
</dbReference>
<evidence type="ECO:0000313" key="10">
    <source>
        <dbReference type="Proteomes" id="UP000295504"/>
    </source>
</evidence>
<keyword evidence="4" id="KW-0378">Hydrolase</keyword>
<dbReference type="InterPro" id="IPR000326">
    <property type="entry name" value="PAP2/HPO"/>
</dbReference>
<comment type="subcellular location">
    <subcellularLocation>
        <location evidence="1">Cell membrane</location>
        <topology evidence="1">Multi-pass membrane protein</topology>
    </subcellularLocation>
</comment>
<dbReference type="SMART" id="SM00014">
    <property type="entry name" value="acidPPc"/>
    <property type="match status" value="1"/>
</dbReference>
<evidence type="ECO:0000256" key="2">
    <source>
        <dbReference type="ARBA" id="ARBA00022475"/>
    </source>
</evidence>
<keyword evidence="2" id="KW-1003">Cell membrane</keyword>
<keyword evidence="6 7" id="KW-0472">Membrane</keyword>
<dbReference type="EMBL" id="SLYC01000016">
    <property type="protein sequence ID" value="TCQ02360.1"/>
    <property type="molecule type" value="Genomic_DNA"/>
</dbReference>
<dbReference type="Proteomes" id="UP000295504">
    <property type="component" value="Unassembled WGS sequence"/>
</dbReference>
<dbReference type="GO" id="GO:0003993">
    <property type="term" value="F:acid phosphatase activity"/>
    <property type="evidence" value="ECO:0007669"/>
    <property type="project" value="InterPro"/>
</dbReference>
<keyword evidence="10" id="KW-1185">Reference proteome</keyword>
<dbReference type="PANTHER" id="PTHR14969">
    <property type="entry name" value="SPHINGOSINE-1-PHOSPHATE PHOSPHOHYDROLASE"/>
    <property type="match status" value="1"/>
</dbReference>
<dbReference type="RefSeq" id="WP_132848417.1">
    <property type="nucleotide sequence ID" value="NZ_CP058648.1"/>
</dbReference>
<feature type="transmembrane region" description="Helical" evidence="7">
    <location>
        <begin position="125"/>
        <end position="147"/>
    </location>
</feature>
<reference evidence="9 10" key="1">
    <citation type="submission" date="2019-03" db="EMBL/GenBank/DDBJ databases">
        <title>Genomic Encyclopedia of Type Strains, Phase IV (KMG-IV): sequencing the most valuable type-strain genomes for metagenomic binning, comparative biology and taxonomic classification.</title>
        <authorList>
            <person name="Goeker M."/>
        </authorList>
    </citation>
    <scope>NUCLEOTIDE SEQUENCE [LARGE SCALE GENOMIC DNA]</scope>
    <source>
        <strain evidence="9 10">DSM 100013</strain>
    </source>
</reference>
<dbReference type="InterPro" id="IPR036938">
    <property type="entry name" value="PAP2/HPO_sf"/>
</dbReference>
<evidence type="ECO:0000313" key="9">
    <source>
        <dbReference type="EMBL" id="TCQ02360.1"/>
    </source>
</evidence>
<evidence type="ECO:0000256" key="7">
    <source>
        <dbReference type="SAM" id="Phobius"/>
    </source>
</evidence>
<organism evidence="9 10">
    <name type="scientific">Serpentinicella alkaliphila</name>
    <dbReference type="NCBI Taxonomy" id="1734049"/>
    <lineage>
        <taxon>Bacteria</taxon>
        <taxon>Bacillati</taxon>
        <taxon>Bacillota</taxon>
        <taxon>Clostridia</taxon>
        <taxon>Peptostreptococcales</taxon>
        <taxon>Natronincolaceae</taxon>
        <taxon>Serpentinicella</taxon>
    </lineage>
</organism>
<evidence type="ECO:0000256" key="4">
    <source>
        <dbReference type="ARBA" id="ARBA00022801"/>
    </source>
</evidence>
<dbReference type="Gene3D" id="1.20.144.10">
    <property type="entry name" value="Phosphatidic acid phosphatase type 2/haloperoxidase"/>
    <property type="match status" value="1"/>
</dbReference>
<evidence type="ECO:0000256" key="1">
    <source>
        <dbReference type="ARBA" id="ARBA00004651"/>
    </source>
</evidence>
<evidence type="ECO:0000256" key="3">
    <source>
        <dbReference type="ARBA" id="ARBA00022692"/>
    </source>
</evidence>
<dbReference type="GO" id="GO:0030288">
    <property type="term" value="C:outer membrane-bounded periplasmic space"/>
    <property type="evidence" value="ECO:0007669"/>
    <property type="project" value="InterPro"/>
</dbReference>
<evidence type="ECO:0000256" key="5">
    <source>
        <dbReference type="ARBA" id="ARBA00022989"/>
    </source>
</evidence>
<feature type="transmembrane region" description="Helical" evidence="7">
    <location>
        <begin position="35"/>
        <end position="53"/>
    </location>
</feature>
<comment type="caution">
    <text evidence="9">The sequence shown here is derived from an EMBL/GenBank/DDBJ whole genome shotgun (WGS) entry which is preliminary data.</text>
</comment>
<dbReference type="PRINTS" id="PR00483">
    <property type="entry name" value="BACPHPHTASE"/>
</dbReference>
<feature type="domain" description="Phosphatidic acid phosphatase type 2/haloperoxidase" evidence="8">
    <location>
        <begin position="61"/>
        <end position="170"/>
    </location>
</feature>
<sequence length="173" mass="19546">MYSLTNLILETDKELFCFINSKNHYRYLNIFMRNITHLGSTVFSILLPLFLMSLNNKSFQVGKTIAIHLVINQVIVQVIKRLVNRPRPYKILKDLALSNVPKCNYSFPSGHTNAAFTTALILGKFFPLFSLVFLTLAFLVGVSRIYLGVHYPTDVLCGIIIAHLATIILSISI</sequence>
<gene>
    <name evidence="9" type="ORF">EDD79_10165</name>
</gene>
<accession>A0A4R2TFL1</accession>
<name>A0A4R2TFL1_9FIRM</name>
<protein>
    <submittedName>
        <fullName evidence="9">Undecaprenyl-diphosphatase</fullName>
    </submittedName>
</protein>
<keyword evidence="3 7" id="KW-0812">Transmembrane</keyword>
<keyword evidence="5 7" id="KW-1133">Transmembrane helix</keyword>
<dbReference type="SUPFAM" id="SSF48317">
    <property type="entry name" value="Acid phosphatase/Vanadium-dependent haloperoxidase"/>
    <property type="match status" value="1"/>
</dbReference>
<dbReference type="InterPro" id="IPR001011">
    <property type="entry name" value="Acid_Pase_classA_bac"/>
</dbReference>
<proteinExistence type="predicted"/>
<dbReference type="OrthoDB" id="9789113at2"/>
<feature type="transmembrane region" description="Helical" evidence="7">
    <location>
        <begin position="153"/>
        <end position="171"/>
    </location>
</feature>
<evidence type="ECO:0000256" key="6">
    <source>
        <dbReference type="ARBA" id="ARBA00023136"/>
    </source>
</evidence>
<dbReference type="PANTHER" id="PTHR14969:SF62">
    <property type="entry name" value="DECAPRENYLPHOSPHORYL-5-PHOSPHORIBOSE PHOSPHATASE RV3807C-RELATED"/>
    <property type="match status" value="1"/>
</dbReference>
<dbReference type="AlphaFoldDB" id="A0A4R2TFL1"/>